<dbReference type="GO" id="GO:0006508">
    <property type="term" value="P:proteolysis"/>
    <property type="evidence" value="ECO:0007669"/>
    <property type="project" value="UniProtKB-KW"/>
</dbReference>
<feature type="domain" description="Reverse transcriptase/retrotransposon-derived protein RNase H-like" evidence="11">
    <location>
        <begin position="485"/>
        <end position="568"/>
    </location>
</feature>
<evidence type="ECO:0000256" key="2">
    <source>
        <dbReference type="ARBA" id="ARBA00022679"/>
    </source>
</evidence>
<gene>
    <name evidence="12" type="ORF">CRG98_001952</name>
</gene>
<evidence type="ECO:0000259" key="9">
    <source>
        <dbReference type="Pfam" id="PF00078"/>
    </source>
</evidence>
<keyword evidence="3" id="KW-0548">Nucleotidyltransferase</keyword>
<feature type="compositionally biased region" description="Basic residues" evidence="8">
    <location>
        <begin position="37"/>
        <end position="50"/>
    </location>
</feature>
<feature type="region of interest" description="Disordered" evidence="8">
    <location>
        <begin position="1"/>
        <end position="88"/>
    </location>
</feature>
<dbReference type="GO" id="GO:0008233">
    <property type="term" value="F:peptidase activity"/>
    <property type="evidence" value="ECO:0007669"/>
    <property type="project" value="UniProtKB-KW"/>
</dbReference>
<reference evidence="12 13" key="1">
    <citation type="submission" date="2017-11" db="EMBL/GenBank/DDBJ databases">
        <title>De-novo sequencing of pomegranate (Punica granatum L.) genome.</title>
        <authorList>
            <person name="Akparov Z."/>
            <person name="Amiraslanov A."/>
            <person name="Hajiyeva S."/>
            <person name="Abbasov M."/>
            <person name="Kaur K."/>
            <person name="Hamwieh A."/>
            <person name="Solovyev V."/>
            <person name="Salamov A."/>
            <person name="Braich B."/>
            <person name="Kosarev P."/>
            <person name="Mahmoud A."/>
            <person name="Hajiyev E."/>
            <person name="Babayeva S."/>
            <person name="Izzatullayeva V."/>
            <person name="Mammadov A."/>
            <person name="Mammadov A."/>
            <person name="Sharifova S."/>
            <person name="Ojaghi J."/>
            <person name="Eynullazada K."/>
            <person name="Bayramov B."/>
            <person name="Abdulazimova A."/>
            <person name="Shahmuradov I."/>
        </authorList>
    </citation>
    <scope>NUCLEOTIDE SEQUENCE [LARGE SCALE GENOMIC DNA]</scope>
    <source>
        <strain evidence="13">cv. AG2017</strain>
        <tissue evidence="12">Leaf</tissue>
    </source>
</reference>
<feature type="compositionally biased region" description="Low complexity" evidence="8">
    <location>
        <begin position="51"/>
        <end position="63"/>
    </location>
</feature>
<accession>A0A2I0LAF5</accession>
<dbReference type="GO" id="GO:0004519">
    <property type="term" value="F:endonuclease activity"/>
    <property type="evidence" value="ECO:0007669"/>
    <property type="project" value="UniProtKB-KW"/>
</dbReference>
<evidence type="ECO:0000256" key="6">
    <source>
        <dbReference type="ARBA" id="ARBA00022801"/>
    </source>
</evidence>
<feature type="region of interest" description="Disordered" evidence="8">
    <location>
        <begin position="246"/>
        <end position="284"/>
    </location>
</feature>
<sequence>MTMEFGMEGKRHILKGAVPEGTRVVDAQSVVREFSSRRRSGRSGGHRRRGSSSSSSTTATSHGSEAEDRDSNSEAKGSIRSYRSRHGTEKLRHARMEFPRFSGEDPRVWLDRARQYFAAQDVDKEEHVRLATFHLEGEANQWWQWFNHLNRRKRMSWRQFEKGLLVRFGSSEYEDNNEAMSKLWQKGAFREYLGEFERLMNTLPHWHLSALLGAFMAWLNKEIAGELRMWRPKDLQTAIELTKRKDKQLQRARRARGGSARSGFRTATRGAGAQAVQPPPRANLGSTRRLTWEEMQQHREQNLCFNCDEKFVPGHRCSGIKVMLIEVVEEDEGKAVEEPLTKETKHILSHALMGQQPFAVRVANGERPVCNQRYEGVILGVQEVEFKIRVHPDDVIKTAFRTHNGHYKYLVMPFGLCNAPSTFQATMNNIFRPYLRKFVLVFFDYMLIYSPAWDEHMRHLREVLEGYGGIARPLTNLLKKGRFEWSIKAEGAFNALKTAMTATPVLALPDFEDEFVIEADASGTGIGVVLSQKGRLLAFLSKGLNKSKKSWSTYEKEMLAILEAQKWITKVLGFDYRIEYKPGTENKAADALSRRAEAAITMVVIVPYSNLWVEISQATEGDPHLGPILRNIRRGELLEGEFNLR</sequence>
<evidence type="ECO:0000256" key="7">
    <source>
        <dbReference type="ARBA" id="ARBA00022918"/>
    </source>
</evidence>
<dbReference type="InterPro" id="IPR005162">
    <property type="entry name" value="Retrotrans_gag_dom"/>
</dbReference>
<evidence type="ECO:0008006" key="14">
    <source>
        <dbReference type="Google" id="ProtNLM"/>
    </source>
</evidence>
<evidence type="ECO:0000259" key="10">
    <source>
        <dbReference type="Pfam" id="PF03732"/>
    </source>
</evidence>
<organism evidence="12 13">
    <name type="scientific">Punica granatum</name>
    <name type="common">Pomegranate</name>
    <dbReference type="NCBI Taxonomy" id="22663"/>
    <lineage>
        <taxon>Eukaryota</taxon>
        <taxon>Viridiplantae</taxon>
        <taxon>Streptophyta</taxon>
        <taxon>Embryophyta</taxon>
        <taxon>Tracheophyta</taxon>
        <taxon>Spermatophyta</taxon>
        <taxon>Magnoliopsida</taxon>
        <taxon>eudicotyledons</taxon>
        <taxon>Gunneridae</taxon>
        <taxon>Pentapetalae</taxon>
        <taxon>rosids</taxon>
        <taxon>malvids</taxon>
        <taxon>Myrtales</taxon>
        <taxon>Lythraceae</taxon>
        <taxon>Punica</taxon>
    </lineage>
</organism>
<dbReference type="Pfam" id="PF00078">
    <property type="entry name" value="RVT_1"/>
    <property type="match status" value="1"/>
</dbReference>
<feature type="domain" description="Retrotransposon gag" evidence="10">
    <location>
        <begin position="129"/>
        <end position="220"/>
    </location>
</feature>
<keyword evidence="2" id="KW-0808">Transferase</keyword>
<dbReference type="PANTHER" id="PTHR33064">
    <property type="entry name" value="POL PROTEIN"/>
    <property type="match status" value="1"/>
</dbReference>
<dbReference type="InterPro" id="IPR043502">
    <property type="entry name" value="DNA/RNA_pol_sf"/>
</dbReference>
<dbReference type="InterPro" id="IPR051320">
    <property type="entry name" value="Viral_Replic_Matur_Polypro"/>
</dbReference>
<dbReference type="InterPro" id="IPR043128">
    <property type="entry name" value="Rev_trsase/Diguanyl_cyclase"/>
</dbReference>
<evidence type="ECO:0000256" key="5">
    <source>
        <dbReference type="ARBA" id="ARBA00022759"/>
    </source>
</evidence>
<proteinExistence type="predicted"/>
<keyword evidence="1" id="KW-0645">Protease</keyword>
<dbReference type="Pfam" id="PF03732">
    <property type="entry name" value="Retrotrans_gag"/>
    <property type="match status" value="1"/>
</dbReference>
<dbReference type="GO" id="GO:0003964">
    <property type="term" value="F:RNA-directed DNA polymerase activity"/>
    <property type="evidence" value="ECO:0007669"/>
    <property type="project" value="UniProtKB-KW"/>
</dbReference>
<keyword evidence="6" id="KW-0378">Hydrolase</keyword>
<evidence type="ECO:0000256" key="4">
    <source>
        <dbReference type="ARBA" id="ARBA00022722"/>
    </source>
</evidence>
<comment type="caution">
    <text evidence="12">The sequence shown here is derived from an EMBL/GenBank/DDBJ whole genome shotgun (WGS) entry which is preliminary data.</text>
</comment>
<keyword evidence="13" id="KW-1185">Reference proteome</keyword>
<dbReference type="InterPro" id="IPR000477">
    <property type="entry name" value="RT_dom"/>
</dbReference>
<dbReference type="Proteomes" id="UP000233551">
    <property type="component" value="Unassembled WGS sequence"/>
</dbReference>
<dbReference type="FunFam" id="3.10.10.10:FF:000007">
    <property type="entry name" value="Retrovirus-related Pol polyprotein from transposon 17.6-like Protein"/>
    <property type="match status" value="1"/>
</dbReference>
<evidence type="ECO:0000256" key="3">
    <source>
        <dbReference type="ARBA" id="ARBA00022695"/>
    </source>
</evidence>
<evidence type="ECO:0000259" key="11">
    <source>
        <dbReference type="Pfam" id="PF17919"/>
    </source>
</evidence>
<dbReference type="CDD" id="cd01647">
    <property type="entry name" value="RT_LTR"/>
    <property type="match status" value="1"/>
</dbReference>
<evidence type="ECO:0000313" key="13">
    <source>
        <dbReference type="Proteomes" id="UP000233551"/>
    </source>
</evidence>
<dbReference type="STRING" id="22663.A0A2I0LAF5"/>
<dbReference type="AlphaFoldDB" id="A0A2I0LAF5"/>
<feature type="compositionally biased region" description="Basic and acidic residues" evidence="8">
    <location>
        <begin position="64"/>
        <end position="73"/>
    </location>
</feature>
<keyword evidence="4" id="KW-0540">Nuclease</keyword>
<keyword evidence="5" id="KW-0255">Endonuclease</keyword>
<evidence type="ECO:0000256" key="8">
    <source>
        <dbReference type="SAM" id="MobiDB-lite"/>
    </source>
</evidence>
<dbReference type="Gene3D" id="3.30.70.270">
    <property type="match status" value="1"/>
</dbReference>
<dbReference type="SUPFAM" id="SSF56672">
    <property type="entry name" value="DNA/RNA polymerases"/>
    <property type="match status" value="1"/>
</dbReference>
<evidence type="ECO:0000256" key="1">
    <source>
        <dbReference type="ARBA" id="ARBA00022670"/>
    </source>
</evidence>
<keyword evidence="7" id="KW-0695">RNA-directed DNA polymerase</keyword>
<protein>
    <recommendedName>
        <fullName evidence="14">Reverse transcriptase domain-containing protein</fullName>
    </recommendedName>
</protein>
<dbReference type="EMBL" id="PGOL01000083">
    <property type="protein sequence ID" value="PKI77669.1"/>
    <property type="molecule type" value="Genomic_DNA"/>
</dbReference>
<dbReference type="InterPro" id="IPR041577">
    <property type="entry name" value="RT_RNaseH_2"/>
</dbReference>
<feature type="domain" description="Reverse transcriptase" evidence="9">
    <location>
        <begin position="386"/>
        <end position="465"/>
    </location>
</feature>
<evidence type="ECO:0000313" key="12">
    <source>
        <dbReference type="EMBL" id="PKI77669.1"/>
    </source>
</evidence>
<dbReference type="PANTHER" id="PTHR33064:SF40">
    <property type="entry name" value="REVERSE TRANSCRIPTASE_RETROTRANSPOSON-DERIVED PROTEIN RNASE H-LIKE DOMAIN-CONTAINING PROTEIN"/>
    <property type="match status" value="1"/>
</dbReference>
<name>A0A2I0LAF5_PUNGR</name>
<dbReference type="Pfam" id="PF17919">
    <property type="entry name" value="RT_RNaseH_2"/>
    <property type="match status" value="1"/>
</dbReference>
<dbReference type="Gene3D" id="3.10.10.10">
    <property type="entry name" value="HIV Type 1 Reverse Transcriptase, subunit A, domain 1"/>
    <property type="match status" value="1"/>
</dbReference>